<name>A0AAW6RK46_9BURK</name>
<gene>
    <name evidence="2" type="ORF">QB898_12750</name>
</gene>
<dbReference type="EMBL" id="JARVII010000044">
    <property type="protein sequence ID" value="MDG9700559.1"/>
    <property type="molecule type" value="Genomic_DNA"/>
</dbReference>
<dbReference type="AlphaFoldDB" id="A0AAW6RK46"/>
<evidence type="ECO:0000313" key="2">
    <source>
        <dbReference type="EMBL" id="MDG9700559.1"/>
    </source>
</evidence>
<dbReference type="Proteomes" id="UP001237156">
    <property type="component" value="Unassembled WGS sequence"/>
</dbReference>
<keyword evidence="1" id="KW-0732">Signal</keyword>
<protein>
    <submittedName>
        <fullName evidence="2">Uncharacterized protein</fullName>
    </submittedName>
</protein>
<comment type="caution">
    <text evidence="2">The sequence shown here is derived from an EMBL/GenBank/DDBJ whole genome shotgun (WGS) entry which is preliminary data.</text>
</comment>
<accession>A0AAW6RK46</accession>
<dbReference type="RefSeq" id="WP_279525254.1">
    <property type="nucleotide sequence ID" value="NZ_JARVII010000044.1"/>
</dbReference>
<keyword evidence="3" id="KW-1185">Reference proteome</keyword>
<evidence type="ECO:0000256" key="1">
    <source>
        <dbReference type="SAM" id="SignalP"/>
    </source>
</evidence>
<sequence>MSKTLSSLIHHFILLASGMFIMTFTADTAAASALERVLDQAEAELNWPRSQVEASVIDVLTRDGCTFYGVRNKQQMDGPRYGYVALPDGSILGVREENRAERTLNVCGRGADSVWWAGVIARLENAGGVLVTETAPLAIQQIRKAGIENVLPDMKRSADGTVLLHFHTYDLDRNLIHQVDAILPPQGHLEIRKSVIQSSD</sequence>
<feature type="chain" id="PRO_5043857402" evidence="1">
    <location>
        <begin position="30"/>
        <end position="200"/>
    </location>
</feature>
<proteinExistence type="predicted"/>
<feature type="signal peptide" evidence="1">
    <location>
        <begin position="1"/>
        <end position="29"/>
    </location>
</feature>
<organism evidence="2 3">
    <name type="scientific">Ottowia cancrivicina</name>
    <dbReference type="NCBI Taxonomy" id="3040346"/>
    <lineage>
        <taxon>Bacteria</taxon>
        <taxon>Pseudomonadati</taxon>
        <taxon>Pseudomonadota</taxon>
        <taxon>Betaproteobacteria</taxon>
        <taxon>Burkholderiales</taxon>
        <taxon>Comamonadaceae</taxon>
        <taxon>Ottowia</taxon>
    </lineage>
</organism>
<reference evidence="2 3" key="1">
    <citation type="submission" date="2023-04" db="EMBL/GenBank/DDBJ databases">
        <title>Ottowia paracancer sp. nov., isolated from human stomach.</title>
        <authorList>
            <person name="Song Y."/>
        </authorList>
    </citation>
    <scope>NUCLEOTIDE SEQUENCE [LARGE SCALE GENOMIC DNA]</scope>
    <source>
        <strain evidence="2 3">10c7w1</strain>
    </source>
</reference>
<evidence type="ECO:0000313" key="3">
    <source>
        <dbReference type="Proteomes" id="UP001237156"/>
    </source>
</evidence>